<evidence type="ECO:0000313" key="3">
    <source>
        <dbReference type="Proteomes" id="UP001159363"/>
    </source>
</evidence>
<name>A0ABQ9GYX6_9NEOP</name>
<feature type="compositionally biased region" description="Basic and acidic residues" evidence="1">
    <location>
        <begin position="71"/>
        <end position="83"/>
    </location>
</feature>
<organism evidence="2 3">
    <name type="scientific">Dryococelus australis</name>
    <dbReference type="NCBI Taxonomy" id="614101"/>
    <lineage>
        <taxon>Eukaryota</taxon>
        <taxon>Metazoa</taxon>
        <taxon>Ecdysozoa</taxon>
        <taxon>Arthropoda</taxon>
        <taxon>Hexapoda</taxon>
        <taxon>Insecta</taxon>
        <taxon>Pterygota</taxon>
        <taxon>Neoptera</taxon>
        <taxon>Polyneoptera</taxon>
        <taxon>Phasmatodea</taxon>
        <taxon>Verophasmatodea</taxon>
        <taxon>Anareolatae</taxon>
        <taxon>Phasmatidae</taxon>
        <taxon>Eurycanthinae</taxon>
        <taxon>Dryococelus</taxon>
    </lineage>
</organism>
<reference evidence="2 3" key="1">
    <citation type="submission" date="2023-02" db="EMBL/GenBank/DDBJ databases">
        <title>LHISI_Scaffold_Assembly.</title>
        <authorList>
            <person name="Stuart O.P."/>
            <person name="Cleave R."/>
            <person name="Magrath M.J.L."/>
            <person name="Mikheyev A.S."/>
        </authorList>
    </citation>
    <scope>NUCLEOTIDE SEQUENCE [LARGE SCALE GENOMIC DNA]</scope>
    <source>
        <strain evidence="2">Daus_M_001</strain>
        <tissue evidence="2">Leg muscle</tissue>
    </source>
</reference>
<feature type="region of interest" description="Disordered" evidence="1">
    <location>
        <begin position="53"/>
        <end position="98"/>
    </location>
</feature>
<dbReference type="Proteomes" id="UP001159363">
    <property type="component" value="Chromosome 7"/>
</dbReference>
<dbReference type="EMBL" id="JARBHB010000008">
    <property type="protein sequence ID" value="KAJ8877225.1"/>
    <property type="molecule type" value="Genomic_DNA"/>
</dbReference>
<sequence length="328" mass="36868">MQLTHHPQSPVNEQDIKIQILRQPVHGSHCLPHSWRAAGHVDTRSCARQRHVTPRAESRQAISRLGACPSKTEKTQKPRDDQRVLPPLWPRSRGTSHALRRGTRYPDYISPCTVGLASCSCESLNSLYHFQCRGPPTTSRSSAFLPEAATTAQHSSATTQRLLPLASMNQQPPEAVYLGLCSTIFGSHQRLPALTSIDMSSCQQLLQLPSPYSRPTGRTRLQQHQLSAAKHHSFSRPFTYHFDSPSTHVSLGWGWRDTARPVRQVMPLSVSMEWWSPAHSTFTVKYNTPPDDSTSMPHLDSPNRLVTSRLEEAKLQLPPHNHHLYTAE</sequence>
<proteinExistence type="predicted"/>
<accession>A0ABQ9GYX6</accession>
<comment type="caution">
    <text evidence="2">The sequence shown here is derived from an EMBL/GenBank/DDBJ whole genome shotgun (WGS) entry which is preliminary data.</text>
</comment>
<keyword evidence="3" id="KW-1185">Reference proteome</keyword>
<evidence type="ECO:0000313" key="2">
    <source>
        <dbReference type="EMBL" id="KAJ8877225.1"/>
    </source>
</evidence>
<evidence type="ECO:0000256" key="1">
    <source>
        <dbReference type="SAM" id="MobiDB-lite"/>
    </source>
</evidence>
<protein>
    <submittedName>
        <fullName evidence="2">Uncharacterized protein</fullName>
    </submittedName>
</protein>
<gene>
    <name evidence="2" type="ORF">PR048_021679</name>
</gene>